<dbReference type="InParanoid" id="A0A061F8Z1"/>
<evidence type="ECO:0000313" key="4">
    <source>
        <dbReference type="Proteomes" id="UP000026915"/>
    </source>
</evidence>
<dbReference type="SUPFAM" id="SSF53474">
    <property type="entry name" value="alpha/beta-Hydrolases"/>
    <property type="match status" value="1"/>
</dbReference>
<organism evidence="3 4">
    <name type="scientific">Theobroma cacao</name>
    <name type="common">Cacao</name>
    <name type="synonym">Cocoa</name>
    <dbReference type="NCBI Taxonomy" id="3641"/>
    <lineage>
        <taxon>Eukaryota</taxon>
        <taxon>Viridiplantae</taxon>
        <taxon>Streptophyta</taxon>
        <taxon>Embryophyta</taxon>
        <taxon>Tracheophyta</taxon>
        <taxon>Spermatophyta</taxon>
        <taxon>Magnoliopsida</taxon>
        <taxon>eudicotyledons</taxon>
        <taxon>Gunneridae</taxon>
        <taxon>Pentapetalae</taxon>
        <taxon>rosids</taxon>
        <taxon>malvids</taxon>
        <taxon>Malvales</taxon>
        <taxon>Malvaceae</taxon>
        <taxon>Byttnerioideae</taxon>
        <taxon>Theobroma</taxon>
    </lineage>
</organism>
<accession>A0A061F8Z1</accession>
<protein>
    <submittedName>
        <fullName evidence="3">Carboxyesterase 20, putative</fullName>
    </submittedName>
</protein>
<dbReference type="eggNOG" id="KOG1515">
    <property type="taxonomic scope" value="Eukaryota"/>
</dbReference>
<dbReference type="InterPro" id="IPR013094">
    <property type="entry name" value="AB_hydrolase_3"/>
</dbReference>
<dbReference type="STRING" id="3641.A0A061F8Z1"/>
<dbReference type="PANTHER" id="PTHR23024:SF546">
    <property type="entry name" value="CARBOXYLESTERASE 120-RELATED"/>
    <property type="match status" value="1"/>
</dbReference>
<feature type="domain" description="Alpha/beta hydrolase fold-3" evidence="2">
    <location>
        <begin position="87"/>
        <end position="309"/>
    </location>
</feature>
<dbReference type="Gramene" id="EOY13805">
    <property type="protein sequence ID" value="EOY13805"/>
    <property type="gene ID" value="TCM_032452"/>
</dbReference>
<dbReference type="InterPro" id="IPR029058">
    <property type="entry name" value="AB_hydrolase_fold"/>
</dbReference>
<dbReference type="Gene3D" id="3.40.50.1820">
    <property type="entry name" value="alpha/beta hydrolase"/>
    <property type="match status" value="1"/>
</dbReference>
<evidence type="ECO:0000256" key="1">
    <source>
        <dbReference type="ARBA" id="ARBA00010515"/>
    </source>
</evidence>
<comment type="similarity">
    <text evidence="1">Belongs to the 'GDXG' lipolytic enzyme family.</text>
</comment>
<gene>
    <name evidence="3" type="ORF">TCM_032452</name>
</gene>
<dbReference type="InterPro" id="IPR050466">
    <property type="entry name" value="Carboxylest/Gibb_receptor"/>
</dbReference>
<dbReference type="PANTHER" id="PTHR23024">
    <property type="entry name" value="ARYLACETAMIDE DEACETYLASE"/>
    <property type="match status" value="1"/>
</dbReference>
<dbReference type="GO" id="GO:0016787">
    <property type="term" value="F:hydrolase activity"/>
    <property type="evidence" value="ECO:0007669"/>
    <property type="project" value="InterPro"/>
</dbReference>
<reference evidence="3 4" key="1">
    <citation type="journal article" date="2013" name="Genome Biol.">
        <title>The genome sequence of the most widely cultivated cacao type and its use to identify candidate genes regulating pod color.</title>
        <authorList>
            <person name="Motamayor J.C."/>
            <person name="Mockaitis K."/>
            <person name="Schmutz J."/>
            <person name="Haiminen N."/>
            <person name="Iii D.L."/>
            <person name="Cornejo O."/>
            <person name="Findley S.D."/>
            <person name="Zheng P."/>
            <person name="Utro F."/>
            <person name="Royaert S."/>
            <person name="Saski C."/>
            <person name="Jenkins J."/>
            <person name="Podicheti R."/>
            <person name="Zhao M."/>
            <person name="Scheffler B.E."/>
            <person name="Stack J.C."/>
            <person name="Feltus F.A."/>
            <person name="Mustiga G.M."/>
            <person name="Amores F."/>
            <person name="Phillips W."/>
            <person name="Marelli J.P."/>
            <person name="May G.D."/>
            <person name="Shapiro H."/>
            <person name="Ma J."/>
            <person name="Bustamante C.D."/>
            <person name="Schnell R.J."/>
            <person name="Main D."/>
            <person name="Gilbert D."/>
            <person name="Parida L."/>
            <person name="Kuhn D.N."/>
        </authorList>
    </citation>
    <scope>NUCLEOTIDE SEQUENCE [LARGE SCALE GENOMIC DNA]</scope>
    <source>
        <strain evidence="4">cv. Matina 1-6</strain>
    </source>
</reference>
<dbReference type="OMA" id="NCEEARW"/>
<dbReference type="Proteomes" id="UP000026915">
    <property type="component" value="Chromosome 7"/>
</dbReference>
<name>A0A061F8Z1_THECC</name>
<dbReference type="EMBL" id="CM001885">
    <property type="protein sequence ID" value="EOY13805.1"/>
    <property type="molecule type" value="Genomic_DNA"/>
</dbReference>
<dbReference type="FunCoup" id="A0A061F8Z1">
    <property type="interactions" value="246"/>
</dbReference>
<evidence type="ECO:0000259" key="2">
    <source>
        <dbReference type="Pfam" id="PF07859"/>
    </source>
</evidence>
<keyword evidence="4" id="KW-1185">Reference proteome</keyword>
<evidence type="ECO:0000313" key="3">
    <source>
        <dbReference type="EMBL" id="EOY13805.1"/>
    </source>
</evidence>
<dbReference type="Pfam" id="PF07859">
    <property type="entry name" value="Abhydrolase_3"/>
    <property type="match status" value="1"/>
</dbReference>
<proteinExistence type="inferred from homology"/>
<dbReference type="AlphaFoldDB" id="A0A061F8Z1"/>
<dbReference type="HOGENOM" id="CLU_012494_22_1_1"/>
<sequence length="331" mass="36792">MSTQTIPSSSISDPFKRLQITLNPDGTLTRLNIFGRTPAKPESSDNSTAVLCRDIPINYSNNTWARIFLPKQALDHSSTSAKKLPLLVHFHGGGFILFSPDENMSHEFCSNMASELSVIVVSASYRLAPEHRLPAAYDDAMEALSWIKTSHDNWLENYADFSQIFLMGGSAGGNIAYHLGLRAAEQVDSLSPLKIQGLILHQPFFGGVERTESEFRSINDPIFSPCDSDLMWELSLPIGANRDHEFCNPTVAHGSTALEKIKRLGWRVFVTGCDGDQLIDRQIELVKMIKKKEIRVVSRFVEGGFHGFELADPSKAKALYVALKNFIFSSI</sequence>